<evidence type="ECO:0000256" key="1">
    <source>
        <dbReference type="SAM" id="SignalP"/>
    </source>
</evidence>
<gene>
    <name evidence="2" type="ORF">SAMN05660830_01145</name>
</gene>
<dbReference type="PROSITE" id="PS51257">
    <property type="entry name" value="PROKAR_LIPOPROTEIN"/>
    <property type="match status" value="1"/>
</dbReference>
<dbReference type="AlphaFoldDB" id="A0A8G2FAP7"/>
<evidence type="ECO:0000313" key="2">
    <source>
        <dbReference type="EMBL" id="SHI83475.1"/>
    </source>
</evidence>
<feature type="chain" id="PRO_5033994185" description="PEGA domain-containing protein" evidence="1">
    <location>
        <begin position="21"/>
        <end position="106"/>
    </location>
</feature>
<name>A0A8G2FAP7_9BACT</name>
<dbReference type="RefSeq" id="WP_020002261.1">
    <property type="nucleotide sequence ID" value="NZ_CP192219.1"/>
</dbReference>
<proteinExistence type="predicted"/>
<accession>A0A8G2FAP7</accession>
<evidence type="ECO:0000313" key="3">
    <source>
        <dbReference type="Proteomes" id="UP000184001"/>
    </source>
</evidence>
<protein>
    <recommendedName>
        <fullName evidence="4">PEGA domain-containing protein</fullName>
    </recommendedName>
</protein>
<evidence type="ECO:0008006" key="4">
    <source>
        <dbReference type="Google" id="ProtNLM"/>
    </source>
</evidence>
<dbReference type="EMBL" id="FQZR01000002">
    <property type="protein sequence ID" value="SHI83475.1"/>
    <property type="molecule type" value="Genomic_DNA"/>
</dbReference>
<comment type="caution">
    <text evidence="2">The sequence shown here is derived from an EMBL/GenBank/DDBJ whole genome shotgun (WGS) entry which is preliminary data.</text>
</comment>
<feature type="signal peptide" evidence="1">
    <location>
        <begin position="1"/>
        <end position="20"/>
    </location>
</feature>
<organism evidence="2 3">
    <name type="scientific">Halodesulfovibrio aestuarii</name>
    <dbReference type="NCBI Taxonomy" id="126333"/>
    <lineage>
        <taxon>Bacteria</taxon>
        <taxon>Pseudomonadati</taxon>
        <taxon>Thermodesulfobacteriota</taxon>
        <taxon>Desulfovibrionia</taxon>
        <taxon>Desulfovibrionales</taxon>
        <taxon>Desulfovibrionaceae</taxon>
        <taxon>Halodesulfovibrio</taxon>
    </lineage>
</organism>
<reference evidence="2 3" key="1">
    <citation type="submission" date="2016-11" db="EMBL/GenBank/DDBJ databases">
        <authorList>
            <person name="Varghese N."/>
            <person name="Submissions S."/>
        </authorList>
    </citation>
    <scope>NUCLEOTIDE SEQUENCE [LARGE SCALE GENOMIC DNA]</scope>
    <source>
        <strain evidence="2 3">DSM 17919</strain>
    </source>
</reference>
<keyword evidence="1" id="KW-0732">Signal</keyword>
<dbReference type="Proteomes" id="UP000184001">
    <property type="component" value="Unassembled WGS sequence"/>
</dbReference>
<sequence>MRRVQKIILLMFVCSIMALSVGCGRHTGITSPDQTAWLSFVGNTKGTAFVVDGGIPTVLSAHSENGGKLYQTTPGKHVIEVQRNNRVVVRRTVLIGGQQTKEIRVP</sequence>